<dbReference type="Proteomes" id="UP000521943">
    <property type="component" value="Unassembled WGS sequence"/>
</dbReference>
<evidence type="ECO:0000313" key="2">
    <source>
        <dbReference type="EMBL" id="KAF6756391.1"/>
    </source>
</evidence>
<dbReference type="AlphaFoldDB" id="A0A8H6I2W4"/>
<comment type="caution">
    <text evidence="2">The sequence shown here is derived from an EMBL/GenBank/DDBJ whole genome shotgun (WGS) entry which is preliminary data.</text>
</comment>
<dbReference type="InterPro" id="IPR059179">
    <property type="entry name" value="MLKL-like_MCAfunc"/>
</dbReference>
<reference evidence="2 3" key="1">
    <citation type="submission" date="2020-07" db="EMBL/GenBank/DDBJ databases">
        <title>Comparative genomics of pyrophilous fungi reveals a link between fire events and developmental genes.</title>
        <authorList>
            <consortium name="DOE Joint Genome Institute"/>
            <person name="Steindorff A.S."/>
            <person name="Carver A."/>
            <person name="Calhoun S."/>
            <person name="Stillman K."/>
            <person name="Liu H."/>
            <person name="Lipzen A."/>
            <person name="Pangilinan J."/>
            <person name="Labutti K."/>
            <person name="Bruns T.D."/>
            <person name="Grigoriev I.V."/>
        </authorList>
    </citation>
    <scope>NUCLEOTIDE SEQUENCE [LARGE SCALE GENOMIC DNA]</scope>
    <source>
        <strain evidence="2 3">CBS 144469</strain>
    </source>
</reference>
<evidence type="ECO:0000256" key="1">
    <source>
        <dbReference type="SAM" id="MobiDB-lite"/>
    </source>
</evidence>
<dbReference type="EMBL" id="JACGCI010000026">
    <property type="protein sequence ID" value="KAF6756391.1"/>
    <property type="molecule type" value="Genomic_DNA"/>
</dbReference>
<protein>
    <submittedName>
        <fullName evidence="2">Uncharacterized protein</fullName>
    </submittedName>
</protein>
<dbReference type="CDD" id="cd21037">
    <property type="entry name" value="MLKL_NTD"/>
    <property type="match status" value="1"/>
</dbReference>
<feature type="region of interest" description="Disordered" evidence="1">
    <location>
        <begin position="108"/>
        <end position="208"/>
    </location>
</feature>
<sequence>MPTILLGLATPSLFDTKLSRACSGRAPGLRRQQLTARDCLFAMVMGLTWTPGTFGVLSSSTGFLDTVWRNSGVGSPNPGFPSIMTEIPGKKKSKVKGGLMKRIKDIFRKGSGSTTSRSEIPSLTTNDEGFKLGGPSIQSHHEPGSGPAFLDGRSNQESLEVPLNSVTAPQLACDEPRGEAERPLIKDSRDDTEPEGVSSALSPEADISVPSEGIGSKIYGSVKTTLRLVVEMGDVFPPVKSTAAGLLFIFDVIDAYGENHEEFRKLLQRVNMLSAIMEYCPKDVPQEVLDRFSGLSLTLLDKTELLQRKLDPTRSKVERVILSTEDKDEIIKITQEVTMVIEIAMFKSVTQNEFRTIQAVNEIKWLKEHIT</sequence>
<feature type="non-terminal residue" evidence="2">
    <location>
        <position position="371"/>
    </location>
</feature>
<proteinExistence type="predicted"/>
<organism evidence="2 3">
    <name type="scientific">Ephemerocybe angulata</name>
    <dbReference type="NCBI Taxonomy" id="980116"/>
    <lineage>
        <taxon>Eukaryota</taxon>
        <taxon>Fungi</taxon>
        <taxon>Dikarya</taxon>
        <taxon>Basidiomycota</taxon>
        <taxon>Agaricomycotina</taxon>
        <taxon>Agaricomycetes</taxon>
        <taxon>Agaricomycetidae</taxon>
        <taxon>Agaricales</taxon>
        <taxon>Agaricineae</taxon>
        <taxon>Psathyrellaceae</taxon>
        <taxon>Ephemerocybe</taxon>
    </lineage>
</organism>
<feature type="compositionally biased region" description="Polar residues" evidence="1">
    <location>
        <begin position="153"/>
        <end position="168"/>
    </location>
</feature>
<keyword evidence="3" id="KW-1185">Reference proteome</keyword>
<accession>A0A8H6I2W4</accession>
<dbReference type="OrthoDB" id="3069197at2759"/>
<feature type="compositionally biased region" description="Polar residues" evidence="1">
    <location>
        <begin position="111"/>
        <end position="127"/>
    </location>
</feature>
<gene>
    <name evidence="2" type="ORF">DFP72DRAFT_1044954</name>
</gene>
<feature type="compositionally biased region" description="Basic and acidic residues" evidence="1">
    <location>
        <begin position="174"/>
        <end position="191"/>
    </location>
</feature>
<name>A0A8H6I2W4_9AGAR</name>
<evidence type="ECO:0000313" key="3">
    <source>
        <dbReference type="Proteomes" id="UP000521943"/>
    </source>
</evidence>